<accession>A0ABX0U6I6</accession>
<evidence type="ECO:0000256" key="5">
    <source>
        <dbReference type="ARBA" id="ARBA00022989"/>
    </source>
</evidence>
<evidence type="ECO:0000313" key="9">
    <source>
        <dbReference type="EMBL" id="NIJ44458.1"/>
    </source>
</evidence>
<evidence type="ECO:0000256" key="3">
    <source>
        <dbReference type="ARBA" id="ARBA00022475"/>
    </source>
</evidence>
<evidence type="ECO:0000256" key="6">
    <source>
        <dbReference type="ARBA" id="ARBA00023136"/>
    </source>
</evidence>
<feature type="domain" description="Major facilitator superfamily (MFS) profile" evidence="8">
    <location>
        <begin position="19"/>
        <end position="393"/>
    </location>
</feature>
<evidence type="ECO:0000259" key="8">
    <source>
        <dbReference type="PROSITE" id="PS50850"/>
    </source>
</evidence>
<feature type="transmembrane region" description="Helical" evidence="7">
    <location>
        <begin position="217"/>
        <end position="239"/>
    </location>
</feature>
<evidence type="ECO:0000256" key="4">
    <source>
        <dbReference type="ARBA" id="ARBA00022692"/>
    </source>
</evidence>
<feature type="transmembrane region" description="Helical" evidence="7">
    <location>
        <begin position="55"/>
        <end position="74"/>
    </location>
</feature>
<dbReference type="PANTHER" id="PTHR23517">
    <property type="entry name" value="RESISTANCE PROTEIN MDTM, PUTATIVE-RELATED-RELATED"/>
    <property type="match status" value="1"/>
</dbReference>
<evidence type="ECO:0000313" key="10">
    <source>
        <dbReference type="Proteomes" id="UP000745859"/>
    </source>
</evidence>
<feature type="transmembrane region" description="Helical" evidence="7">
    <location>
        <begin position="308"/>
        <end position="332"/>
    </location>
</feature>
<feature type="transmembrane region" description="Helical" evidence="7">
    <location>
        <begin position="173"/>
        <end position="193"/>
    </location>
</feature>
<feature type="transmembrane region" description="Helical" evidence="7">
    <location>
        <begin position="146"/>
        <end position="167"/>
    </location>
</feature>
<feature type="transmembrane region" description="Helical" evidence="7">
    <location>
        <begin position="285"/>
        <end position="302"/>
    </location>
</feature>
<evidence type="ECO:0000256" key="2">
    <source>
        <dbReference type="ARBA" id="ARBA00022448"/>
    </source>
</evidence>
<reference evidence="9 10" key="1">
    <citation type="submission" date="2020-03" db="EMBL/GenBank/DDBJ databases">
        <title>Genomic Encyclopedia of Type Strains, Phase IV (KMG-IV): sequencing the most valuable type-strain genomes for metagenomic binning, comparative biology and taxonomic classification.</title>
        <authorList>
            <person name="Goeker M."/>
        </authorList>
    </citation>
    <scope>NUCLEOTIDE SEQUENCE [LARGE SCALE GENOMIC DNA]</scope>
    <source>
        <strain evidence="9 10">DSM 101599</strain>
    </source>
</reference>
<proteinExistence type="predicted"/>
<feature type="transmembrane region" description="Helical" evidence="7">
    <location>
        <begin position="344"/>
        <end position="363"/>
    </location>
</feature>
<feature type="transmembrane region" description="Helical" evidence="7">
    <location>
        <begin position="251"/>
        <end position="273"/>
    </location>
</feature>
<organism evidence="9 10">
    <name type="scientific">Wenyingzhuangia heitensis</name>
    <dbReference type="NCBI Taxonomy" id="1487859"/>
    <lineage>
        <taxon>Bacteria</taxon>
        <taxon>Pseudomonadati</taxon>
        <taxon>Bacteroidota</taxon>
        <taxon>Flavobacteriia</taxon>
        <taxon>Flavobacteriales</taxon>
        <taxon>Flavobacteriaceae</taxon>
        <taxon>Wenyingzhuangia</taxon>
    </lineage>
</organism>
<name>A0ABX0U6I6_9FLAO</name>
<dbReference type="InterPro" id="IPR011701">
    <property type="entry name" value="MFS"/>
</dbReference>
<keyword evidence="2" id="KW-0813">Transport</keyword>
<dbReference type="Proteomes" id="UP000745859">
    <property type="component" value="Unassembled WGS sequence"/>
</dbReference>
<dbReference type="SUPFAM" id="SSF103473">
    <property type="entry name" value="MFS general substrate transporter"/>
    <property type="match status" value="1"/>
</dbReference>
<evidence type="ECO:0000256" key="7">
    <source>
        <dbReference type="SAM" id="Phobius"/>
    </source>
</evidence>
<dbReference type="EMBL" id="JAASQL010000001">
    <property type="protein sequence ID" value="NIJ44458.1"/>
    <property type="molecule type" value="Genomic_DNA"/>
</dbReference>
<keyword evidence="5 7" id="KW-1133">Transmembrane helix</keyword>
<dbReference type="InterPro" id="IPR020846">
    <property type="entry name" value="MFS_dom"/>
</dbReference>
<comment type="caution">
    <text evidence="9">The sequence shown here is derived from an EMBL/GenBank/DDBJ whole genome shotgun (WGS) entry which is preliminary data.</text>
</comment>
<dbReference type="InterPro" id="IPR050171">
    <property type="entry name" value="MFS_Transporters"/>
</dbReference>
<gene>
    <name evidence="9" type="ORF">FHR24_000897</name>
</gene>
<dbReference type="RefSeq" id="WP_167184459.1">
    <property type="nucleotide sequence ID" value="NZ_JAASQL010000001.1"/>
</dbReference>
<protein>
    <submittedName>
        <fullName evidence="9">MFS family arabinose efflux permease</fullName>
    </submittedName>
</protein>
<keyword evidence="3" id="KW-1003">Cell membrane</keyword>
<feature type="transmembrane region" description="Helical" evidence="7">
    <location>
        <begin position="369"/>
        <end position="389"/>
    </location>
</feature>
<dbReference type="PANTHER" id="PTHR23517:SF2">
    <property type="entry name" value="MULTIDRUG RESISTANCE PROTEIN MDTH"/>
    <property type="match status" value="1"/>
</dbReference>
<evidence type="ECO:0000256" key="1">
    <source>
        <dbReference type="ARBA" id="ARBA00004651"/>
    </source>
</evidence>
<keyword evidence="10" id="KW-1185">Reference proteome</keyword>
<dbReference type="Gene3D" id="1.20.1250.20">
    <property type="entry name" value="MFS general substrate transporter like domains"/>
    <property type="match status" value="1"/>
</dbReference>
<feature type="transmembrane region" description="Helical" evidence="7">
    <location>
        <begin position="81"/>
        <end position="100"/>
    </location>
</feature>
<keyword evidence="4 7" id="KW-0812">Transmembrane</keyword>
<keyword evidence="6 7" id="KW-0472">Membrane</keyword>
<feature type="transmembrane region" description="Helical" evidence="7">
    <location>
        <begin position="106"/>
        <end position="134"/>
    </location>
</feature>
<dbReference type="PROSITE" id="PS50850">
    <property type="entry name" value="MFS"/>
    <property type="match status" value="1"/>
</dbReference>
<dbReference type="Pfam" id="PF07690">
    <property type="entry name" value="MFS_1"/>
    <property type="match status" value="1"/>
</dbReference>
<sequence length="394" mass="44416">MFKKIASSYVSSFQGLSKEVWYLSFAMFINRAGTMVIPFMSLYLTSKHNYSLKDVAWVLSSFGLGGVIGSYLGGILSDKKGFYPILLIGFISPGLFLIPLGYLTEFYILCLGVFIIAMLSEFSKPAAFVAIFSYSSSQNRTRSISLLRLSIHLGLSLGPFLGGLLIIHTSYRSLFFIDGVTCLLSGAFIFLYLKRDNISNTLKKVNQKRSFKISRQFFSYMIVTFIMTFVYIQLLSTFPLYYKQVYSFSEFWIGILIGINGLLIFLFEMPLVHFLERKRIAKEQILKLSLFLFGASFLSLAITNHTTFIILSVILFSLAQSIGFPFLNTLVINTSSSENKGRNMGFFTISVAIGKLAGLNIGLQLVSSLNFTITWLFMILLLFIAFLFCKKATY</sequence>
<dbReference type="InterPro" id="IPR036259">
    <property type="entry name" value="MFS_trans_sf"/>
</dbReference>
<comment type="subcellular location">
    <subcellularLocation>
        <location evidence="1">Cell membrane</location>
        <topology evidence="1">Multi-pass membrane protein</topology>
    </subcellularLocation>
</comment>
<feature type="transmembrane region" description="Helical" evidence="7">
    <location>
        <begin position="20"/>
        <end position="43"/>
    </location>
</feature>